<feature type="transmembrane region" description="Helical" evidence="1">
    <location>
        <begin position="80"/>
        <end position="98"/>
    </location>
</feature>
<protein>
    <recommendedName>
        <fullName evidence="4">Serpentine receptor class gamma</fullName>
    </recommendedName>
</protein>
<evidence type="ECO:0008006" key="4">
    <source>
        <dbReference type="Google" id="ProtNLM"/>
    </source>
</evidence>
<sequence>MGIFVETGGIPRNSELLTSTANMPPSQENVTQLPYPSLVFYGSARTNTALLYSVICVVSLALHTVFIYGVRNLCGWRSNFCFTLLLVVSLMCVIRYATELIASLTSLFYLDWIKYQDLWAGFGAFAFAPYFTIMILNIALTVHRLAYTAFPLTASSYLNKFVLQGTLLTIFLFFMSILLAMNIGLLGIRWVDAHMTWAIMKSRNPAVVRLFNSLSNYCIGILNPCAYTLLFLLLWQRRLISFKRNHEIRMTLQVVCMAVCELFFFLYWEFSQVELDGFWSSIVDETTNLLYFDVLVVPYLILNENIRSQIKALKRTNCVHVTRSGISRTNVFIH</sequence>
<feature type="transmembrane region" description="Helical" evidence="1">
    <location>
        <begin position="118"/>
        <end position="140"/>
    </location>
</feature>
<feature type="transmembrane region" description="Helical" evidence="1">
    <location>
        <begin position="161"/>
        <end position="188"/>
    </location>
</feature>
<keyword evidence="1" id="KW-0812">Transmembrane</keyword>
<keyword evidence="1" id="KW-0472">Membrane</keyword>
<keyword evidence="1" id="KW-1133">Transmembrane helix</keyword>
<reference evidence="3" key="1">
    <citation type="journal article" date="2015" name="Nat. Genet.">
        <title>The genome and transcriptome of the zoonotic hookworm Ancylostoma ceylanicum identify infection-specific gene families.</title>
        <authorList>
            <person name="Schwarz E.M."/>
            <person name="Hu Y."/>
            <person name="Antoshechkin I."/>
            <person name="Miller M.M."/>
            <person name="Sternberg P.W."/>
            <person name="Aroian R.V."/>
        </authorList>
    </citation>
    <scope>NUCLEOTIDE SEQUENCE</scope>
    <source>
        <strain evidence="3">HY135</strain>
    </source>
</reference>
<evidence type="ECO:0000313" key="3">
    <source>
        <dbReference type="Proteomes" id="UP000024635"/>
    </source>
</evidence>
<proteinExistence type="predicted"/>
<dbReference type="AlphaFoldDB" id="A0A016RZN4"/>
<feature type="transmembrane region" description="Helical" evidence="1">
    <location>
        <begin position="49"/>
        <end position="68"/>
    </location>
</feature>
<name>A0A016RZN4_9BILA</name>
<dbReference type="OrthoDB" id="5821374at2759"/>
<evidence type="ECO:0000256" key="1">
    <source>
        <dbReference type="SAM" id="Phobius"/>
    </source>
</evidence>
<evidence type="ECO:0000313" key="2">
    <source>
        <dbReference type="EMBL" id="EYB83855.1"/>
    </source>
</evidence>
<dbReference type="Proteomes" id="UP000024635">
    <property type="component" value="Unassembled WGS sequence"/>
</dbReference>
<organism evidence="2 3">
    <name type="scientific">Ancylostoma ceylanicum</name>
    <dbReference type="NCBI Taxonomy" id="53326"/>
    <lineage>
        <taxon>Eukaryota</taxon>
        <taxon>Metazoa</taxon>
        <taxon>Ecdysozoa</taxon>
        <taxon>Nematoda</taxon>
        <taxon>Chromadorea</taxon>
        <taxon>Rhabditida</taxon>
        <taxon>Rhabditina</taxon>
        <taxon>Rhabditomorpha</taxon>
        <taxon>Strongyloidea</taxon>
        <taxon>Ancylostomatidae</taxon>
        <taxon>Ancylostomatinae</taxon>
        <taxon>Ancylostoma</taxon>
    </lineage>
</organism>
<accession>A0A016RZN4</accession>
<comment type="caution">
    <text evidence="2">The sequence shown here is derived from an EMBL/GenBank/DDBJ whole genome shotgun (WGS) entry which is preliminary data.</text>
</comment>
<gene>
    <name evidence="2" type="primary">Acey_s0328.g2647</name>
    <name evidence="2" type="ORF">Y032_0328g2647</name>
</gene>
<feature type="transmembrane region" description="Helical" evidence="1">
    <location>
        <begin position="214"/>
        <end position="235"/>
    </location>
</feature>
<feature type="transmembrane region" description="Helical" evidence="1">
    <location>
        <begin position="247"/>
        <end position="268"/>
    </location>
</feature>
<dbReference type="EMBL" id="JARK01001664">
    <property type="protein sequence ID" value="EYB83855.1"/>
    <property type="molecule type" value="Genomic_DNA"/>
</dbReference>
<keyword evidence="3" id="KW-1185">Reference proteome</keyword>